<proteinExistence type="inferred from homology"/>
<dbReference type="GO" id="GO:0009306">
    <property type="term" value="P:protein secretion"/>
    <property type="evidence" value="ECO:0007669"/>
    <property type="project" value="UniProtKB-UniRule"/>
</dbReference>
<dbReference type="InterPro" id="IPR004692">
    <property type="entry name" value="SecG"/>
</dbReference>
<comment type="caution">
    <text evidence="9">Lacks conserved residue(s) required for the propagation of feature annotation.</text>
</comment>
<dbReference type="NCBIfam" id="TIGR00810">
    <property type="entry name" value="secG"/>
    <property type="match status" value="1"/>
</dbReference>
<keyword evidence="8 9" id="KW-0472">Membrane</keyword>
<name>A0A451CWU7_9GAMM</name>
<sequence>MHLFLLITFIFVSFFLISIIMFQFSSGNNLSTNTSDYSSQLFTENSKSYVMTYTVLFLLTLFFIVNLLLCRYSIWTINHLKI</sequence>
<dbReference type="GO" id="GO:0015450">
    <property type="term" value="F:protein-transporting ATPase activity"/>
    <property type="evidence" value="ECO:0007669"/>
    <property type="project" value="UniProtKB-UniRule"/>
</dbReference>
<dbReference type="EMBL" id="LR217692">
    <property type="protein sequence ID" value="VFP77821.1"/>
    <property type="molecule type" value="Genomic_DNA"/>
</dbReference>
<organism evidence="10 11">
    <name type="scientific">Buchnera aphidicola</name>
    <name type="common">Cinara cf. splendens/pseudotsugae 3390</name>
    <dbReference type="NCBI Taxonomy" id="2518980"/>
    <lineage>
        <taxon>Bacteria</taxon>
        <taxon>Pseudomonadati</taxon>
        <taxon>Pseudomonadota</taxon>
        <taxon>Gammaproteobacteria</taxon>
        <taxon>Enterobacterales</taxon>
        <taxon>Erwiniaceae</taxon>
        <taxon>Buchnera</taxon>
    </lineage>
</organism>
<dbReference type="Pfam" id="PF03840">
    <property type="entry name" value="SecG"/>
    <property type="match status" value="1"/>
</dbReference>
<keyword evidence="5 9" id="KW-0653">Protein transport</keyword>
<comment type="similarity">
    <text evidence="2 9">Belongs to the SecG family.</text>
</comment>
<evidence type="ECO:0000256" key="4">
    <source>
        <dbReference type="ARBA" id="ARBA00022692"/>
    </source>
</evidence>
<keyword evidence="4 9" id="KW-0812">Transmembrane</keyword>
<feature type="transmembrane region" description="Helical" evidence="9">
    <location>
        <begin position="51"/>
        <end position="74"/>
    </location>
</feature>
<reference evidence="10 11" key="1">
    <citation type="submission" date="2019-02" db="EMBL/GenBank/DDBJ databases">
        <authorList>
            <person name="Manzano-Marin A."/>
            <person name="Manzano-Marin A."/>
        </authorList>
    </citation>
    <scope>NUCLEOTIDE SEQUENCE [LARGE SCALE GENOMIC DNA]</scope>
    <source>
        <strain evidence="10 11">BuCisplendens/pseudotsugae</strain>
    </source>
</reference>
<dbReference type="GO" id="GO:0005886">
    <property type="term" value="C:plasma membrane"/>
    <property type="evidence" value="ECO:0007669"/>
    <property type="project" value="UniProtKB-SubCell"/>
</dbReference>
<evidence type="ECO:0000313" key="10">
    <source>
        <dbReference type="EMBL" id="VFP77821.1"/>
    </source>
</evidence>
<evidence type="ECO:0000256" key="1">
    <source>
        <dbReference type="ARBA" id="ARBA00004141"/>
    </source>
</evidence>
<protein>
    <recommendedName>
        <fullName evidence="9">Protein-export membrane protein SecG</fullName>
    </recommendedName>
</protein>
<keyword evidence="9" id="KW-1003">Cell membrane</keyword>
<dbReference type="AlphaFoldDB" id="A0A451CWU7"/>
<keyword evidence="3 9" id="KW-0813">Transport</keyword>
<comment type="function">
    <text evidence="9">Involved in protein export. Participates in an early event of protein translocation.</text>
</comment>
<evidence type="ECO:0000313" key="11">
    <source>
        <dbReference type="Proteomes" id="UP000294466"/>
    </source>
</evidence>
<evidence type="ECO:0000256" key="5">
    <source>
        <dbReference type="ARBA" id="ARBA00022927"/>
    </source>
</evidence>
<dbReference type="RefSeq" id="WP_154060843.1">
    <property type="nucleotide sequence ID" value="NZ_LR217692.1"/>
</dbReference>
<evidence type="ECO:0000256" key="6">
    <source>
        <dbReference type="ARBA" id="ARBA00022989"/>
    </source>
</evidence>
<gene>
    <name evidence="10" type="primary">secG</name>
    <name evidence="10" type="ORF">BUCISPPS3390_245</name>
</gene>
<evidence type="ECO:0000256" key="8">
    <source>
        <dbReference type="ARBA" id="ARBA00023136"/>
    </source>
</evidence>
<comment type="subcellular location">
    <subcellularLocation>
        <location evidence="9">Cell membrane</location>
        <topology evidence="9">Multi-pass membrane protein</topology>
    </subcellularLocation>
    <subcellularLocation>
        <location evidence="1">Membrane</location>
        <topology evidence="1">Multi-pass membrane protein</topology>
    </subcellularLocation>
</comment>
<evidence type="ECO:0000256" key="2">
    <source>
        <dbReference type="ARBA" id="ARBA00008445"/>
    </source>
</evidence>
<keyword evidence="7 9" id="KW-0811">Translocation</keyword>
<accession>A0A451CWU7</accession>
<evidence type="ECO:0000256" key="7">
    <source>
        <dbReference type="ARBA" id="ARBA00023010"/>
    </source>
</evidence>
<dbReference type="Proteomes" id="UP000294466">
    <property type="component" value="Chromosome"/>
</dbReference>
<evidence type="ECO:0000256" key="3">
    <source>
        <dbReference type="ARBA" id="ARBA00022448"/>
    </source>
</evidence>
<keyword evidence="6 9" id="KW-1133">Transmembrane helix</keyword>
<evidence type="ECO:0000256" key="9">
    <source>
        <dbReference type="RuleBase" id="RU365087"/>
    </source>
</evidence>